<keyword evidence="1" id="KW-0472">Membrane</keyword>
<dbReference type="EMBL" id="CP024091">
    <property type="protein sequence ID" value="ATP55056.1"/>
    <property type="molecule type" value="Genomic_DNA"/>
</dbReference>
<keyword evidence="1" id="KW-1133">Transmembrane helix</keyword>
<reference evidence="3 4" key="1">
    <citation type="submission" date="2017-10" db="EMBL/GenBank/DDBJ databases">
        <title>Whole genome of Pedobacter ginsengisoli T01R-27 isolated from tomato rhizosphere.</title>
        <authorList>
            <person name="Weon H.-Y."/>
            <person name="Lee S.A."/>
            <person name="Sang M.K."/>
            <person name="Song J."/>
        </authorList>
    </citation>
    <scope>NUCLEOTIDE SEQUENCE [LARGE SCALE GENOMIC DNA]</scope>
    <source>
        <strain evidence="3 4">T01R-27</strain>
    </source>
</reference>
<dbReference type="AlphaFoldDB" id="A0A2D1U0E3"/>
<accession>A0A2D1U0E3</accession>
<evidence type="ECO:0000313" key="3">
    <source>
        <dbReference type="EMBL" id="ATP55056.1"/>
    </source>
</evidence>
<keyword evidence="4" id="KW-1185">Reference proteome</keyword>
<dbReference type="InterPro" id="IPR058058">
    <property type="entry name" value="CBU_0592-like"/>
</dbReference>
<evidence type="ECO:0000313" key="4">
    <source>
        <dbReference type="Proteomes" id="UP000223749"/>
    </source>
</evidence>
<dbReference type="KEGG" id="pgs:CPT03_00530"/>
<dbReference type="Pfam" id="PF26604">
    <property type="entry name" value="CBU_0592"/>
    <property type="match status" value="1"/>
</dbReference>
<gene>
    <name evidence="3" type="ORF">CPT03_00530</name>
</gene>
<evidence type="ECO:0000259" key="2">
    <source>
        <dbReference type="Pfam" id="PF26604"/>
    </source>
</evidence>
<feature type="transmembrane region" description="Helical" evidence="1">
    <location>
        <begin position="58"/>
        <end position="75"/>
    </location>
</feature>
<dbReference type="Proteomes" id="UP000223749">
    <property type="component" value="Chromosome"/>
</dbReference>
<name>A0A2D1U0E3_9SPHI</name>
<feature type="transmembrane region" description="Helical" evidence="1">
    <location>
        <begin position="6"/>
        <end position="24"/>
    </location>
</feature>
<organism evidence="3 4">
    <name type="scientific">Pedobacter ginsengisoli</name>
    <dbReference type="NCBI Taxonomy" id="363852"/>
    <lineage>
        <taxon>Bacteria</taxon>
        <taxon>Pseudomonadati</taxon>
        <taxon>Bacteroidota</taxon>
        <taxon>Sphingobacteriia</taxon>
        <taxon>Sphingobacteriales</taxon>
        <taxon>Sphingobacteriaceae</taxon>
        <taxon>Pedobacter</taxon>
    </lineage>
</organism>
<keyword evidence="1" id="KW-0812">Transmembrane</keyword>
<sequence>MFQMIISGIGWFGVVLCTLGYLLLSTKVITSDSRIFQLLNIVGGSCLVTIAFENSDWPNVMANLLWVFIGVYAFGRQLRTQSAVRKD</sequence>
<proteinExistence type="predicted"/>
<protein>
    <recommendedName>
        <fullName evidence="2">CBU-0592-like domain-containing protein</fullName>
    </recommendedName>
</protein>
<evidence type="ECO:0000256" key="1">
    <source>
        <dbReference type="SAM" id="Phobius"/>
    </source>
</evidence>
<dbReference type="NCBIfam" id="NF047864">
    <property type="entry name" value="CBU_0592_membra"/>
    <property type="match status" value="1"/>
</dbReference>
<feature type="domain" description="CBU-0592-like" evidence="2">
    <location>
        <begin position="9"/>
        <end position="79"/>
    </location>
</feature>
<feature type="transmembrane region" description="Helical" evidence="1">
    <location>
        <begin position="36"/>
        <end position="52"/>
    </location>
</feature>